<evidence type="ECO:0000256" key="2">
    <source>
        <dbReference type="ARBA" id="ARBA00005995"/>
    </source>
</evidence>
<reference evidence="7" key="1">
    <citation type="journal article" date="2015" name="Genome Announc.">
        <title>Draft Genome Sequence of Tolypothrix boutellei Strain VB521301.</title>
        <authorList>
            <person name="Chandrababunaidu M.M."/>
            <person name="Singh D."/>
            <person name="Sen D."/>
            <person name="Bhan S."/>
            <person name="Das S."/>
            <person name="Gupta A."/>
            <person name="Adhikary S.P."/>
            <person name="Tripathy S."/>
        </authorList>
    </citation>
    <scope>NUCLEOTIDE SEQUENCE</scope>
    <source>
        <strain evidence="7">VB521301</strain>
    </source>
</reference>
<dbReference type="InterPro" id="IPR002937">
    <property type="entry name" value="Amino_oxidase"/>
</dbReference>
<dbReference type="PANTHER" id="PTHR43563">
    <property type="entry name" value="AMINE OXIDASE"/>
    <property type="match status" value="1"/>
</dbReference>
<keyword evidence="8" id="KW-1185">Reference proteome</keyword>
<comment type="similarity">
    <text evidence="2">Belongs to the flavin monoamine oxidase family.</text>
</comment>
<sequence>MNINVNVAIVGAGISGLSAAWELYKLGIESLIVLEASSRVGGRTLNHPLTSGGYVEQGGTWVGPTQTALLALAAEMGITTKRGKFEGQTLYGFRQKWTMLEASPTLASDIAQQDFARAMAKFEALCLTVPVETPWDSPDAEALDSITMGDWIEQNTVTDEAKAWFEGCVRQILSGDPNQVSFLWMLHFVHTAGFYDLLETAEEFCLVGGTQQISLKIAERLGERVVLSAPVTEISGYDGSTVQLVSEYGVIRAQQVIVAMMPKSIADIKFSPPLPLGHRQLIEGWKTMSWVKIHAVYEKPFWQGKIATGHFLSVDTKIEVIDISPEDGSKGVIVGLLAPDYSHLAESERQEIFLAFLGQTFGEAAQRPLELVEFDWNTQPWIGGCISALPPGLLTAVGSVLNSPVGKIHWAGTERSSIWVNYIEGAIRAGQKAALDVLKNKV</sequence>
<feature type="binding site" evidence="4">
    <location>
        <position position="15"/>
    </location>
    <ligand>
        <name>FAD</name>
        <dbReference type="ChEBI" id="CHEBI:57692"/>
    </ligand>
</feature>
<dbReference type="PRINTS" id="PR00757">
    <property type="entry name" value="AMINEOXDASEF"/>
</dbReference>
<dbReference type="RefSeq" id="WP_038088223.1">
    <property type="nucleotide sequence ID" value="NZ_JHEG04000001.1"/>
</dbReference>
<reference evidence="6" key="2">
    <citation type="submission" date="2019-11" db="EMBL/GenBank/DDBJ databases">
        <title>Improved Assembly of Tolypothrix boutellei genome.</title>
        <authorList>
            <person name="Sarangi A.N."/>
            <person name="Mukherjee M."/>
            <person name="Ghosh S."/>
            <person name="Singh D."/>
            <person name="Das A."/>
            <person name="Kant S."/>
            <person name="Prusty A."/>
            <person name="Tripathy S."/>
        </authorList>
    </citation>
    <scope>NUCLEOTIDE SEQUENCE</scope>
    <source>
        <strain evidence="6">VB521301</strain>
    </source>
</reference>
<keyword evidence="3" id="KW-0560">Oxidoreductase</keyword>
<dbReference type="Proteomes" id="UP000029738">
    <property type="component" value="Unassembled WGS sequence"/>
</dbReference>
<dbReference type="AlphaFoldDB" id="A0A0C1N8D4"/>
<dbReference type="InterPro" id="IPR050703">
    <property type="entry name" value="Flavin_MAO"/>
</dbReference>
<feature type="binding site" evidence="4">
    <location>
        <begin position="35"/>
        <end position="36"/>
    </location>
    <ligand>
        <name>FAD</name>
        <dbReference type="ChEBI" id="CHEBI:57692"/>
    </ligand>
</feature>
<dbReference type="Gene3D" id="3.90.660.10">
    <property type="match status" value="1"/>
</dbReference>
<dbReference type="GO" id="GO:0016491">
    <property type="term" value="F:oxidoreductase activity"/>
    <property type="evidence" value="ECO:0007669"/>
    <property type="project" value="UniProtKB-KW"/>
</dbReference>
<dbReference type="Gene3D" id="3.50.50.60">
    <property type="entry name" value="FAD/NAD(P)-binding domain"/>
    <property type="match status" value="1"/>
</dbReference>
<gene>
    <name evidence="7" type="ORF">DA73_0230490</name>
    <name evidence="6" type="ORF">DA73_0400008490</name>
</gene>
<comment type="caution">
    <text evidence="7">The sequence shown here is derived from an EMBL/GenBank/DDBJ whole genome shotgun (WGS) entry which is preliminary data.</text>
</comment>
<dbReference type="PANTHER" id="PTHR43563:SF1">
    <property type="entry name" value="AMINE OXIDASE [FLAVIN-CONTAINING] B"/>
    <property type="match status" value="1"/>
</dbReference>
<dbReference type="SUPFAM" id="SSF54373">
    <property type="entry name" value="FAD-linked reductases, C-terminal domain"/>
    <property type="match status" value="1"/>
</dbReference>
<comment type="cofactor">
    <cofactor evidence="1">
        <name>FAD</name>
        <dbReference type="ChEBI" id="CHEBI:57692"/>
    </cofactor>
</comment>
<name>A0A0C1N8D4_9CYAN</name>
<feature type="binding site" evidence="4">
    <location>
        <position position="231"/>
    </location>
    <ligand>
        <name>FAD</name>
        <dbReference type="ChEBI" id="CHEBI:57692"/>
    </ligand>
</feature>
<proteinExistence type="inferred from homology"/>
<organism evidence="7">
    <name type="scientific">Tolypothrix bouteillei VB521301</name>
    <dbReference type="NCBI Taxonomy" id="1479485"/>
    <lineage>
        <taxon>Bacteria</taxon>
        <taxon>Bacillati</taxon>
        <taxon>Cyanobacteriota</taxon>
        <taxon>Cyanophyceae</taxon>
        <taxon>Nostocales</taxon>
        <taxon>Tolypothrichaceae</taxon>
        <taxon>Tolypothrix</taxon>
    </lineage>
</organism>
<evidence type="ECO:0000256" key="3">
    <source>
        <dbReference type="ARBA" id="ARBA00023002"/>
    </source>
</evidence>
<evidence type="ECO:0000259" key="5">
    <source>
        <dbReference type="Pfam" id="PF01593"/>
    </source>
</evidence>
<evidence type="ECO:0000313" key="8">
    <source>
        <dbReference type="Proteomes" id="UP000029738"/>
    </source>
</evidence>
<evidence type="ECO:0000256" key="1">
    <source>
        <dbReference type="ARBA" id="ARBA00001974"/>
    </source>
</evidence>
<dbReference type="InterPro" id="IPR036188">
    <property type="entry name" value="FAD/NAD-bd_sf"/>
</dbReference>
<dbReference type="EMBL" id="JHEG02000058">
    <property type="protein sequence ID" value="KIE08836.1"/>
    <property type="molecule type" value="Genomic_DNA"/>
</dbReference>
<feature type="domain" description="Amine oxidase" evidence="5">
    <location>
        <begin position="14"/>
        <end position="438"/>
    </location>
</feature>
<feature type="binding site" evidence="4">
    <location>
        <position position="414"/>
    </location>
    <ligand>
        <name>FAD</name>
        <dbReference type="ChEBI" id="CHEBI:57692"/>
    </ligand>
</feature>
<dbReference type="STRING" id="1479485.DA73_0230490"/>
<dbReference type="Gene3D" id="1.10.405.10">
    <property type="entry name" value="Guanine Nucleotide Dissociation Inhibitor, domain 1"/>
    <property type="match status" value="1"/>
</dbReference>
<protein>
    <submittedName>
        <fullName evidence="7">Amine oxidase</fullName>
    </submittedName>
    <submittedName>
        <fullName evidence="6">NAD(P)-binding protein</fullName>
    </submittedName>
</protein>
<accession>A0A0C1N8D4</accession>
<dbReference type="SUPFAM" id="SSF51905">
    <property type="entry name" value="FAD/NAD(P)-binding domain"/>
    <property type="match status" value="1"/>
</dbReference>
<dbReference type="Pfam" id="PF01593">
    <property type="entry name" value="Amino_oxidase"/>
    <property type="match status" value="1"/>
</dbReference>
<evidence type="ECO:0000256" key="4">
    <source>
        <dbReference type="PIRSR" id="PIRSR601613-1"/>
    </source>
</evidence>
<evidence type="ECO:0000313" key="6">
    <source>
        <dbReference type="EMBL" id="KAF3885486.1"/>
    </source>
</evidence>
<dbReference type="InterPro" id="IPR001613">
    <property type="entry name" value="Flavin_amine_oxidase"/>
</dbReference>
<dbReference type="EMBL" id="JHEG04000001">
    <property type="protein sequence ID" value="KAF3885486.1"/>
    <property type="molecule type" value="Genomic_DNA"/>
</dbReference>
<dbReference type="OrthoDB" id="547674at2"/>
<evidence type="ECO:0000313" key="7">
    <source>
        <dbReference type="EMBL" id="KIE08836.1"/>
    </source>
</evidence>